<comment type="caution">
    <text evidence="3">The sequence shown here is derived from an EMBL/GenBank/DDBJ whole genome shotgun (WGS) entry which is preliminary data.</text>
</comment>
<dbReference type="SUPFAM" id="SSF81606">
    <property type="entry name" value="PP2C-like"/>
    <property type="match status" value="1"/>
</dbReference>
<feature type="compositionally biased region" description="Low complexity" evidence="1">
    <location>
        <begin position="428"/>
        <end position="438"/>
    </location>
</feature>
<evidence type="ECO:0000313" key="3">
    <source>
        <dbReference type="EMBL" id="MDQ0425809.1"/>
    </source>
</evidence>
<feature type="region of interest" description="Disordered" evidence="1">
    <location>
        <begin position="40"/>
        <end position="105"/>
    </location>
</feature>
<dbReference type="InterPro" id="IPR036457">
    <property type="entry name" value="PPM-type-like_dom_sf"/>
</dbReference>
<organism evidence="3 4">
    <name type="scientific">Cellulomonas iranensis</name>
    <dbReference type="NCBI Taxonomy" id="76862"/>
    <lineage>
        <taxon>Bacteria</taxon>
        <taxon>Bacillati</taxon>
        <taxon>Actinomycetota</taxon>
        <taxon>Actinomycetes</taxon>
        <taxon>Micrococcales</taxon>
        <taxon>Cellulomonadaceae</taxon>
        <taxon>Cellulomonas</taxon>
    </lineage>
</organism>
<dbReference type="SMART" id="SM00331">
    <property type="entry name" value="PP2C_SIG"/>
    <property type="match status" value="1"/>
</dbReference>
<proteinExistence type="predicted"/>
<gene>
    <name evidence="3" type="ORF">JO380_002190</name>
</gene>
<dbReference type="SMART" id="SM00332">
    <property type="entry name" value="PP2Cc"/>
    <property type="match status" value="1"/>
</dbReference>
<dbReference type="Proteomes" id="UP001240250">
    <property type="component" value="Unassembled WGS sequence"/>
</dbReference>
<dbReference type="EMBL" id="JAUSVM010000001">
    <property type="protein sequence ID" value="MDQ0425809.1"/>
    <property type="molecule type" value="Genomic_DNA"/>
</dbReference>
<evidence type="ECO:0000313" key="4">
    <source>
        <dbReference type="Proteomes" id="UP001240250"/>
    </source>
</evidence>
<feature type="compositionally biased region" description="Low complexity" evidence="1">
    <location>
        <begin position="47"/>
        <end position="72"/>
    </location>
</feature>
<reference evidence="3 4" key="1">
    <citation type="submission" date="2023-07" db="EMBL/GenBank/DDBJ databases">
        <title>Sequencing the genomes of 1000 actinobacteria strains.</title>
        <authorList>
            <person name="Klenk H.-P."/>
        </authorList>
    </citation>
    <scope>NUCLEOTIDE SEQUENCE [LARGE SCALE GENOMIC DNA]</scope>
    <source>
        <strain evidence="3 4">DSM 14785</strain>
    </source>
</reference>
<evidence type="ECO:0000259" key="2">
    <source>
        <dbReference type="PROSITE" id="PS51746"/>
    </source>
</evidence>
<keyword evidence="4" id="KW-1185">Reference proteome</keyword>
<name>A0ABU0GKC1_9CELL</name>
<feature type="region of interest" description="Disordered" evidence="1">
    <location>
        <begin position="397"/>
        <end position="438"/>
    </location>
</feature>
<dbReference type="CDD" id="cd00143">
    <property type="entry name" value="PP2Cc"/>
    <property type="match status" value="1"/>
</dbReference>
<evidence type="ECO:0000256" key="1">
    <source>
        <dbReference type="SAM" id="MobiDB-lite"/>
    </source>
</evidence>
<dbReference type="PROSITE" id="PS51746">
    <property type="entry name" value="PPM_2"/>
    <property type="match status" value="1"/>
</dbReference>
<dbReference type="Pfam" id="PF13672">
    <property type="entry name" value="PP2C_2"/>
    <property type="match status" value="1"/>
</dbReference>
<feature type="domain" description="PPM-type phosphatase" evidence="2">
    <location>
        <begin position="142"/>
        <end position="394"/>
    </location>
</feature>
<dbReference type="Gene3D" id="3.60.40.10">
    <property type="entry name" value="PPM-type phosphatase domain"/>
    <property type="match status" value="1"/>
</dbReference>
<protein>
    <submittedName>
        <fullName evidence="3">Serine/threonine protein phosphatase PrpC</fullName>
    </submittedName>
</protein>
<feature type="compositionally biased region" description="Low complexity" evidence="1">
    <location>
        <begin position="80"/>
        <end position="105"/>
    </location>
</feature>
<sequence>MDGVVTAGAPDAAVCPACGEAAGPGARFCEACGAVLAPAGASTTPDGTAAPSTGPADAAAGVARPAAPATPGEHGDPGDPDATVAGAAAPQGARDGAPDAADAEPTPCPACGGEIAPDGYCLECGARAPRERDHVERRASDDVGGVSDVGVRRRRNEDALALGTAGDVAVLVVCDGVASAPDSDRASRAAAQAARDLLVGGLGAVEAPAPDAGAWSRLLVAAGHAADAAVRAAVDDAASREDPPSCTFVAALAGPTLLVAAWLGDSRVYWLPDAGPAEQLTEDDSLAAELVAGGMTREQAERSRDAHAITRWLGADAEDATARTVATRPAGPGWVLACSDGLWNYGSAPDVVAGLVRDAVDRLGPDPVAVARDLVGWANARGGHDNVTVALARVAGPAGTDVAPGTTAEDDPGTVPTVRRRPAGSLAGGPRTAAPPTA</sequence>
<dbReference type="RefSeq" id="WP_156442040.1">
    <property type="nucleotide sequence ID" value="NZ_JAUSVM010000001.1"/>
</dbReference>
<accession>A0ABU0GKC1</accession>
<dbReference type="InterPro" id="IPR001932">
    <property type="entry name" value="PPM-type_phosphatase-like_dom"/>
</dbReference>